<proteinExistence type="predicted"/>
<name>A0A2X0KVI1_9BASI</name>
<dbReference type="PANTHER" id="PTHR11439:SF486">
    <property type="entry name" value="RLK (RECEPTOR-LIKE KINASE) PROTEIN, PUTATIVE-RELATED"/>
    <property type="match status" value="1"/>
</dbReference>
<protein>
    <submittedName>
        <fullName evidence="2">BZ3500_MvSof-1268-A1-R1_Chr3-2g06216 protein</fullName>
    </submittedName>
</protein>
<dbReference type="Pfam" id="PF07727">
    <property type="entry name" value="RVT_2"/>
    <property type="match status" value="1"/>
</dbReference>
<evidence type="ECO:0000313" key="2">
    <source>
        <dbReference type="EMBL" id="SCZ98199.1"/>
    </source>
</evidence>
<reference evidence="3" key="1">
    <citation type="submission" date="2016-10" db="EMBL/GenBank/DDBJ databases">
        <authorList>
            <person name="Jeantristanb JTB J.-T."/>
            <person name="Ricardo R."/>
        </authorList>
    </citation>
    <scope>NUCLEOTIDE SEQUENCE [LARGE SCALE GENOMIC DNA]</scope>
</reference>
<feature type="domain" description="Reverse transcriptase Ty1/copia-type" evidence="1">
    <location>
        <begin position="133"/>
        <end position="196"/>
    </location>
</feature>
<dbReference type="InterPro" id="IPR013103">
    <property type="entry name" value="RVT_2"/>
</dbReference>
<evidence type="ECO:0000313" key="3">
    <source>
        <dbReference type="Proteomes" id="UP000249723"/>
    </source>
</evidence>
<dbReference type="PANTHER" id="PTHR11439">
    <property type="entry name" value="GAG-POL-RELATED RETROTRANSPOSON"/>
    <property type="match status" value="1"/>
</dbReference>
<sequence length="302" mass="33250">MLSRSSATRRINDCRTRPTSTTGPAIAYAHLCVPRIRSSLSTPTPRDAGRARIASRLLLLASTTVSAHLPLVIDVSCSPRRQSLRRYYRNNSSPPVPCVIVARTGGFRYEPAVPESHFRSSSTSPARLVDVLCEDLTTTMEQKYGIKRLGPAQYILGIQIKRQTDKSIILSQEAYVASILRRFGMSDSSPASTPMAPNRQLEHSLAEPSKTARTRYMQAIGCLLYAATGTRPNISYAVGYLARFSASPTPKHWTANKTVFWYLRGTACLGLHYSSEQGKFSDFTGNSDADWGTCTTLSRSTC</sequence>
<organism evidence="2 3">
    <name type="scientific">Microbotryum saponariae</name>
    <dbReference type="NCBI Taxonomy" id="289078"/>
    <lineage>
        <taxon>Eukaryota</taxon>
        <taxon>Fungi</taxon>
        <taxon>Dikarya</taxon>
        <taxon>Basidiomycota</taxon>
        <taxon>Pucciniomycotina</taxon>
        <taxon>Microbotryomycetes</taxon>
        <taxon>Microbotryales</taxon>
        <taxon>Microbotryaceae</taxon>
        <taxon>Microbotryum</taxon>
    </lineage>
</organism>
<dbReference type="Proteomes" id="UP000249723">
    <property type="component" value="Unassembled WGS sequence"/>
</dbReference>
<dbReference type="OrthoDB" id="3344688at2759"/>
<dbReference type="STRING" id="289078.A0A2X0KVI1"/>
<dbReference type="EMBL" id="FMWP01000095">
    <property type="protein sequence ID" value="SCZ98199.1"/>
    <property type="molecule type" value="Genomic_DNA"/>
</dbReference>
<evidence type="ECO:0000259" key="1">
    <source>
        <dbReference type="Pfam" id="PF07727"/>
    </source>
</evidence>
<dbReference type="AlphaFoldDB" id="A0A2X0KVI1"/>
<accession>A0A2X0KVI1</accession>
<keyword evidence="3" id="KW-1185">Reference proteome</keyword>
<gene>
    <name evidence="2" type="ORF">BZ3500_MVSOF-1268-A1-R1_CHR3-2G06216</name>
</gene>